<dbReference type="GO" id="GO:0031992">
    <property type="term" value="F:energy transducer activity"/>
    <property type="evidence" value="ECO:0007669"/>
    <property type="project" value="TreeGrafter"/>
</dbReference>
<keyword evidence="4" id="KW-1003">Cell membrane</keyword>
<dbReference type="GO" id="GO:0098797">
    <property type="term" value="C:plasma membrane protein complex"/>
    <property type="evidence" value="ECO:0007669"/>
    <property type="project" value="TreeGrafter"/>
</dbReference>
<dbReference type="GO" id="GO:0015031">
    <property type="term" value="P:protein transport"/>
    <property type="evidence" value="ECO:0007669"/>
    <property type="project" value="UniProtKB-KW"/>
</dbReference>
<dbReference type="Proteomes" id="UP000612233">
    <property type="component" value="Unassembled WGS sequence"/>
</dbReference>
<dbReference type="EMBL" id="JACXAD010000017">
    <property type="protein sequence ID" value="MBD2769214.1"/>
    <property type="molecule type" value="Genomic_DNA"/>
</dbReference>
<dbReference type="InterPro" id="IPR006260">
    <property type="entry name" value="TonB/TolA_C"/>
</dbReference>
<keyword evidence="12" id="KW-1185">Reference proteome</keyword>
<evidence type="ECO:0000256" key="8">
    <source>
        <dbReference type="ARBA" id="ARBA00022989"/>
    </source>
</evidence>
<evidence type="ECO:0000256" key="6">
    <source>
        <dbReference type="ARBA" id="ARBA00022692"/>
    </source>
</evidence>
<comment type="similarity">
    <text evidence="2">Belongs to the TonB family.</text>
</comment>
<proteinExistence type="inferred from homology"/>
<dbReference type="PANTHER" id="PTHR33446:SF2">
    <property type="entry name" value="PROTEIN TONB"/>
    <property type="match status" value="1"/>
</dbReference>
<keyword evidence="3" id="KW-0813">Transport</keyword>
<dbReference type="InterPro" id="IPR051045">
    <property type="entry name" value="TonB-dependent_transducer"/>
</dbReference>
<sequence length="372" mass="40460">MAPRINPLLTGNEWPRKMLRYYFLLLSALISRSATGQYFADTAQVYTYVEQMPALPSGGGNLALVKAIQQRVRLPAEVREGRVEGRVFVRVIIGASGVARQAAVLQSLSPACDAAALAAVQRMPRLVPARYNGQPVAVLLTVPVMFLSPNHVFALAEVGQPPQFPGGRAGLEQYLQKNLVTPAEVKERDLQGEVTIRFVLKADGRVGACEVINSLCTSCDEEALRLVRNFPRWQPGLGYDDQPVAVAQTLKVWFQPPPPPAGTPEPVPEQQVYAQVEQMPALSGRPGPGAVQAALQELIRYPEQTTNGEGEVSFVVEPDGRVTRPLMLKSIGHATDQAVLAAALRLPRFEPGRQHGQPVAVRLVVPVLVEIR</sequence>
<comment type="caution">
    <text evidence="11">The sequence shown here is derived from an EMBL/GenBank/DDBJ whole genome shotgun (WGS) entry which is preliminary data.</text>
</comment>
<keyword evidence="5" id="KW-0997">Cell inner membrane</keyword>
<evidence type="ECO:0000256" key="5">
    <source>
        <dbReference type="ARBA" id="ARBA00022519"/>
    </source>
</evidence>
<dbReference type="SUPFAM" id="SSF74653">
    <property type="entry name" value="TolA/TonB C-terminal domain"/>
    <property type="match status" value="3"/>
</dbReference>
<evidence type="ECO:0000256" key="4">
    <source>
        <dbReference type="ARBA" id="ARBA00022475"/>
    </source>
</evidence>
<dbReference type="Pfam" id="PF03544">
    <property type="entry name" value="TonB_C"/>
    <property type="match status" value="3"/>
</dbReference>
<evidence type="ECO:0000313" key="11">
    <source>
        <dbReference type="EMBL" id="MBD2769214.1"/>
    </source>
</evidence>
<evidence type="ECO:0000256" key="2">
    <source>
        <dbReference type="ARBA" id="ARBA00006555"/>
    </source>
</evidence>
<reference evidence="11" key="1">
    <citation type="submission" date="2020-09" db="EMBL/GenBank/DDBJ databases">
        <authorList>
            <person name="Kim M.K."/>
        </authorList>
    </citation>
    <scope>NUCLEOTIDE SEQUENCE</scope>
    <source>
        <strain evidence="11">BT664</strain>
    </source>
</reference>
<organism evidence="11 12">
    <name type="scientific">Hymenobacter montanus</name>
    <dbReference type="NCBI Taxonomy" id="2771359"/>
    <lineage>
        <taxon>Bacteria</taxon>
        <taxon>Pseudomonadati</taxon>
        <taxon>Bacteroidota</taxon>
        <taxon>Cytophagia</taxon>
        <taxon>Cytophagales</taxon>
        <taxon>Hymenobacteraceae</taxon>
        <taxon>Hymenobacter</taxon>
    </lineage>
</organism>
<evidence type="ECO:0000256" key="1">
    <source>
        <dbReference type="ARBA" id="ARBA00004383"/>
    </source>
</evidence>
<dbReference type="PANTHER" id="PTHR33446">
    <property type="entry name" value="PROTEIN TONB-RELATED"/>
    <property type="match status" value="1"/>
</dbReference>
<keyword evidence="8" id="KW-1133">Transmembrane helix</keyword>
<evidence type="ECO:0000256" key="7">
    <source>
        <dbReference type="ARBA" id="ARBA00022927"/>
    </source>
</evidence>
<name>A0A927BFQ7_9BACT</name>
<dbReference type="PROSITE" id="PS52015">
    <property type="entry name" value="TONB_CTD"/>
    <property type="match status" value="1"/>
</dbReference>
<dbReference type="InterPro" id="IPR037682">
    <property type="entry name" value="TonB_C"/>
</dbReference>
<evidence type="ECO:0000256" key="3">
    <source>
        <dbReference type="ARBA" id="ARBA00022448"/>
    </source>
</evidence>
<keyword evidence="9" id="KW-0472">Membrane</keyword>
<evidence type="ECO:0000256" key="9">
    <source>
        <dbReference type="ARBA" id="ARBA00023136"/>
    </source>
</evidence>
<evidence type="ECO:0000313" key="12">
    <source>
        <dbReference type="Proteomes" id="UP000612233"/>
    </source>
</evidence>
<dbReference type="AlphaFoldDB" id="A0A927BFQ7"/>
<evidence type="ECO:0000259" key="10">
    <source>
        <dbReference type="PROSITE" id="PS52015"/>
    </source>
</evidence>
<accession>A0A927BFQ7</accession>
<dbReference type="Gene3D" id="3.30.1150.10">
    <property type="match status" value="3"/>
</dbReference>
<dbReference type="RefSeq" id="WP_191006022.1">
    <property type="nucleotide sequence ID" value="NZ_JACXAD010000017.1"/>
</dbReference>
<feature type="domain" description="TonB C-terminal" evidence="10">
    <location>
        <begin position="59"/>
        <end position="155"/>
    </location>
</feature>
<dbReference type="NCBIfam" id="TIGR01352">
    <property type="entry name" value="tonB_Cterm"/>
    <property type="match status" value="2"/>
</dbReference>
<protein>
    <submittedName>
        <fullName evidence="11">TonB family protein</fullName>
    </submittedName>
</protein>
<comment type="subcellular location">
    <subcellularLocation>
        <location evidence="1">Cell inner membrane</location>
        <topology evidence="1">Single-pass membrane protein</topology>
        <orientation evidence="1">Periplasmic side</orientation>
    </subcellularLocation>
</comment>
<keyword evidence="7" id="KW-0653">Protein transport</keyword>
<dbReference type="GO" id="GO:0055085">
    <property type="term" value="P:transmembrane transport"/>
    <property type="evidence" value="ECO:0007669"/>
    <property type="project" value="InterPro"/>
</dbReference>
<keyword evidence="6" id="KW-0812">Transmembrane</keyword>
<gene>
    <name evidence="11" type="ORF">IC235_15085</name>
</gene>